<dbReference type="AlphaFoldDB" id="A0A1M4UTF7"/>
<sequence>MSTDHPPTTVLLVDDSPDTLELMVEGLQEEGYQVEVAASGKEAVGKAKDRSYDIVLTDLVMPGMDGLEVLAHFTQAHPETVVIMLTGYATIETAVEAMKRGAFDYLTKPAKLDEILLVLERAKEFITLRSENVLLKSQLQERYRFDKIIGQSPAMQSIYRIIERVARTDTTVLITGESGTGKELIANAIHYNSQRRDKPLVPINCGAIPEELLESELFGHEKGAFTGALRDRKGRFELAHQGTVFLDEIGDMSPKLQVKLLRFLQERTFERVGGSRTIEVDVRIIAATNKDLEKEVEEGHFREDLYFRLNVIPIQVPPLREREGDIPLLVHYFLRQHCLKKDLPAKKISKEALDYLERYEWPGNVRELENMIERMVILTESDTIDVPDLPPRIRKSVPSPAPERIEIGEEGIDLKQILEDLENKLILEALKKAGGVKNQAAKLLGLNRTTLIEKLKKKKLELPV</sequence>
<dbReference type="SMART" id="SM00448">
    <property type="entry name" value="REC"/>
    <property type="match status" value="1"/>
</dbReference>
<dbReference type="InterPro" id="IPR011006">
    <property type="entry name" value="CheY-like_superfamily"/>
</dbReference>
<dbReference type="EMBL" id="FQVB01000005">
    <property type="protein sequence ID" value="SHE59958.1"/>
    <property type="molecule type" value="Genomic_DNA"/>
</dbReference>
<dbReference type="Pfam" id="PF00158">
    <property type="entry name" value="Sigma54_activat"/>
    <property type="match status" value="1"/>
</dbReference>
<evidence type="ECO:0000256" key="7">
    <source>
        <dbReference type="PROSITE-ProRule" id="PRU00169"/>
    </source>
</evidence>
<evidence type="ECO:0000256" key="1">
    <source>
        <dbReference type="ARBA" id="ARBA00022553"/>
    </source>
</evidence>
<dbReference type="InterPro" id="IPR003593">
    <property type="entry name" value="AAA+_ATPase"/>
</dbReference>
<dbReference type="Gene3D" id="3.40.50.2300">
    <property type="match status" value="1"/>
</dbReference>
<dbReference type="InterPro" id="IPR001789">
    <property type="entry name" value="Sig_transdc_resp-reg_receiver"/>
</dbReference>
<gene>
    <name evidence="10" type="ORF">SAMN02745206_00564</name>
</gene>
<evidence type="ECO:0000256" key="6">
    <source>
        <dbReference type="ARBA" id="ARBA00023163"/>
    </source>
</evidence>
<dbReference type="InterPro" id="IPR009057">
    <property type="entry name" value="Homeodomain-like_sf"/>
</dbReference>
<dbReference type="Proteomes" id="UP000184076">
    <property type="component" value="Unassembled WGS sequence"/>
</dbReference>
<evidence type="ECO:0000259" key="9">
    <source>
        <dbReference type="PROSITE" id="PS50110"/>
    </source>
</evidence>
<dbReference type="SUPFAM" id="SSF52540">
    <property type="entry name" value="P-loop containing nucleoside triphosphate hydrolases"/>
    <property type="match status" value="1"/>
</dbReference>
<dbReference type="CDD" id="cd00009">
    <property type="entry name" value="AAA"/>
    <property type="match status" value="1"/>
</dbReference>
<proteinExistence type="predicted"/>
<evidence type="ECO:0000313" key="10">
    <source>
        <dbReference type="EMBL" id="SHE59958.1"/>
    </source>
</evidence>
<feature type="modified residue" description="4-aspartylphosphate" evidence="7">
    <location>
        <position position="58"/>
    </location>
</feature>
<dbReference type="Gene3D" id="1.10.8.60">
    <property type="match status" value="1"/>
</dbReference>
<dbReference type="GO" id="GO:0043565">
    <property type="term" value="F:sequence-specific DNA binding"/>
    <property type="evidence" value="ECO:0007669"/>
    <property type="project" value="InterPro"/>
</dbReference>
<keyword evidence="6" id="KW-0804">Transcription</keyword>
<keyword evidence="2" id="KW-0547">Nucleotide-binding</keyword>
<dbReference type="GO" id="GO:0000160">
    <property type="term" value="P:phosphorelay signal transduction system"/>
    <property type="evidence" value="ECO:0007669"/>
    <property type="project" value="UniProtKB-KW"/>
</dbReference>
<dbReference type="PROSITE" id="PS50110">
    <property type="entry name" value="RESPONSE_REGULATORY"/>
    <property type="match status" value="1"/>
</dbReference>
<dbReference type="PROSITE" id="PS00675">
    <property type="entry name" value="SIGMA54_INTERACT_1"/>
    <property type="match status" value="1"/>
</dbReference>
<dbReference type="FunFam" id="3.40.50.2300:FF:000018">
    <property type="entry name" value="DNA-binding transcriptional regulator NtrC"/>
    <property type="match status" value="1"/>
</dbReference>
<dbReference type="PROSITE" id="PS00688">
    <property type="entry name" value="SIGMA54_INTERACT_3"/>
    <property type="match status" value="1"/>
</dbReference>
<dbReference type="PANTHER" id="PTHR32071">
    <property type="entry name" value="TRANSCRIPTIONAL REGULATORY PROTEIN"/>
    <property type="match status" value="1"/>
</dbReference>
<dbReference type="Pfam" id="PF02954">
    <property type="entry name" value="HTH_8"/>
    <property type="match status" value="1"/>
</dbReference>
<dbReference type="Gene3D" id="1.10.10.60">
    <property type="entry name" value="Homeodomain-like"/>
    <property type="match status" value="1"/>
</dbReference>
<dbReference type="InterPro" id="IPR058031">
    <property type="entry name" value="AAA_lid_NorR"/>
</dbReference>
<evidence type="ECO:0000256" key="2">
    <source>
        <dbReference type="ARBA" id="ARBA00022741"/>
    </source>
</evidence>
<evidence type="ECO:0000256" key="3">
    <source>
        <dbReference type="ARBA" id="ARBA00022840"/>
    </source>
</evidence>
<dbReference type="InterPro" id="IPR027417">
    <property type="entry name" value="P-loop_NTPase"/>
</dbReference>
<dbReference type="SMART" id="SM00382">
    <property type="entry name" value="AAA"/>
    <property type="match status" value="1"/>
</dbReference>
<dbReference type="GO" id="GO:0005524">
    <property type="term" value="F:ATP binding"/>
    <property type="evidence" value="ECO:0007669"/>
    <property type="project" value="UniProtKB-KW"/>
</dbReference>
<evidence type="ECO:0000256" key="4">
    <source>
        <dbReference type="ARBA" id="ARBA00023012"/>
    </source>
</evidence>
<evidence type="ECO:0000256" key="5">
    <source>
        <dbReference type="ARBA" id="ARBA00023015"/>
    </source>
</evidence>
<evidence type="ECO:0000313" key="11">
    <source>
        <dbReference type="Proteomes" id="UP000184076"/>
    </source>
</evidence>
<dbReference type="RefSeq" id="WP_073036727.1">
    <property type="nucleotide sequence ID" value="NZ_FQVB01000005.1"/>
</dbReference>
<keyword evidence="11" id="KW-1185">Reference proteome</keyword>
<dbReference type="SUPFAM" id="SSF46689">
    <property type="entry name" value="Homeodomain-like"/>
    <property type="match status" value="1"/>
</dbReference>
<dbReference type="Pfam" id="PF00072">
    <property type="entry name" value="Response_reg"/>
    <property type="match status" value="1"/>
</dbReference>
<keyword evidence="5" id="KW-0805">Transcription regulation</keyword>
<dbReference type="OrthoDB" id="9814761at2"/>
<dbReference type="FunFam" id="3.40.50.300:FF:000006">
    <property type="entry name" value="DNA-binding transcriptional regulator NtrC"/>
    <property type="match status" value="1"/>
</dbReference>
<evidence type="ECO:0000259" key="8">
    <source>
        <dbReference type="PROSITE" id="PS50045"/>
    </source>
</evidence>
<keyword evidence="1 7" id="KW-0597">Phosphoprotein</keyword>
<dbReference type="SUPFAM" id="SSF52172">
    <property type="entry name" value="CheY-like"/>
    <property type="match status" value="1"/>
</dbReference>
<reference evidence="11" key="1">
    <citation type="submission" date="2016-11" db="EMBL/GenBank/DDBJ databases">
        <authorList>
            <person name="Varghese N."/>
            <person name="Submissions S."/>
        </authorList>
    </citation>
    <scope>NUCLEOTIDE SEQUENCE [LARGE SCALE GENOMIC DNA]</scope>
    <source>
        <strain evidence="11">DSM 9756</strain>
    </source>
</reference>
<keyword evidence="3" id="KW-0067">ATP-binding</keyword>
<dbReference type="PROSITE" id="PS50045">
    <property type="entry name" value="SIGMA54_INTERACT_4"/>
    <property type="match status" value="1"/>
</dbReference>
<protein>
    <submittedName>
        <fullName evidence="10">Nitrogen regulation protein NR(I)</fullName>
    </submittedName>
</protein>
<dbReference type="PRINTS" id="PR01590">
    <property type="entry name" value="HTHFIS"/>
</dbReference>
<feature type="domain" description="Response regulatory" evidence="9">
    <location>
        <begin position="9"/>
        <end position="123"/>
    </location>
</feature>
<dbReference type="InterPro" id="IPR025662">
    <property type="entry name" value="Sigma_54_int_dom_ATP-bd_1"/>
</dbReference>
<feature type="domain" description="Sigma-54 factor interaction" evidence="8">
    <location>
        <begin position="148"/>
        <end position="377"/>
    </location>
</feature>
<dbReference type="Gene3D" id="3.40.50.300">
    <property type="entry name" value="P-loop containing nucleotide triphosphate hydrolases"/>
    <property type="match status" value="1"/>
</dbReference>
<dbReference type="InterPro" id="IPR025944">
    <property type="entry name" value="Sigma_54_int_dom_CS"/>
</dbReference>
<dbReference type="InterPro" id="IPR002197">
    <property type="entry name" value="HTH_Fis"/>
</dbReference>
<dbReference type="PANTHER" id="PTHR32071:SF57">
    <property type="entry name" value="C4-DICARBOXYLATE TRANSPORT TRANSCRIPTIONAL REGULATORY PROTEIN DCTD"/>
    <property type="match status" value="1"/>
</dbReference>
<dbReference type="GO" id="GO:0006355">
    <property type="term" value="P:regulation of DNA-templated transcription"/>
    <property type="evidence" value="ECO:0007669"/>
    <property type="project" value="InterPro"/>
</dbReference>
<organism evidence="10 11">
    <name type="scientific">Desulfacinum infernum DSM 9756</name>
    <dbReference type="NCBI Taxonomy" id="1121391"/>
    <lineage>
        <taxon>Bacteria</taxon>
        <taxon>Pseudomonadati</taxon>
        <taxon>Thermodesulfobacteriota</taxon>
        <taxon>Syntrophobacteria</taxon>
        <taxon>Syntrophobacterales</taxon>
        <taxon>Syntrophobacteraceae</taxon>
        <taxon>Desulfacinum</taxon>
    </lineage>
</organism>
<keyword evidence="4" id="KW-0902">Two-component regulatory system</keyword>
<name>A0A1M4UTF7_9BACT</name>
<dbReference type="Pfam" id="PF25601">
    <property type="entry name" value="AAA_lid_14"/>
    <property type="match status" value="1"/>
</dbReference>
<dbReference type="InterPro" id="IPR002078">
    <property type="entry name" value="Sigma_54_int"/>
</dbReference>
<accession>A0A1M4UTF7</accession>
<dbReference type="STRING" id="1121391.SAMN02745206_00564"/>